<dbReference type="AlphaFoldDB" id="A0A4Q9MKU9"/>
<dbReference type="EMBL" id="ML143443">
    <property type="protein sequence ID" value="TBU26606.1"/>
    <property type="molecule type" value="Genomic_DNA"/>
</dbReference>
<proteinExistence type="predicted"/>
<dbReference type="Proteomes" id="UP000292957">
    <property type="component" value="Unassembled WGS sequence"/>
</dbReference>
<evidence type="ECO:0000313" key="3">
    <source>
        <dbReference type="EMBL" id="TBU26606.1"/>
    </source>
</evidence>
<feature type="signal peptide" evidence="2">
    <location>
        <begin position="1"/>
        <end position="17"/>
    </location>
</feature>
<feature type="transmembrane region" description="Helical" evidence="1">
    <location>
        <begin position="145"/>
        <end position="163"/>
    </location>
</feature>
<evidence type="ECO:0000256" key="2">
    <source>
        <dbReference type="SAM" id="SignalP"/>
    </source>
</evidence>
<evidence type="ECO:0000256" key="1">
    <source>
        <dbReference type="SAM" id="Phobius"/>
    </source>
</evidence>
<dbReference type="OrthoDB" id="4095724at2759"/>
<keyword evidence="1" id="KW-1133">Transmembrane helix</keyword>
<gene>
    <name evidence="3" type="ORF">BD311DRAFT_424614</name>
</gene>
<reference evidence="3" key="1">
    <citation type="submission" date="2019-01" db="EMBL/GenBank/DDBJ databases">
        <title>Draft genome sequences of three monokaryotic isolates of the white-rot basidiomycete fungus Dichomitus squalens.</title>
        <authorList>
            <consortium name="DOE Joint Genome Institute"/>
            <person name="Lopez S.C."/>
            <person name="Andreopoulos B."/>
            <person name="Pangilinan J."/>
            <person name="Lipzen A."/>
            <person name="Riley R."/>
            <person name="Ahrendt S."/>
            <person name="Ng V."/>
            <person name="Barry K."/>
            <person name="Daum C."/>
            <person name="Grigoriev I.V."/>
            <person name="Hilden K.S."/>
            <person name="Makela M.R."/>
            <person name="de Vries R.P."/>
        </authorList>
    </citation>
    <scope>NUCLEOTIDE SEQUENCE [LARGE SCALE GENOMIC DNA]</scope>
    <source>
        <strain evidence="3">OM18370.1</strain>
    </source>
</reference>
<keyword evidence="2" id="KW-0732">Signal</keyword>
<keyword evidence="1" id="KW-0812">Transmembrane</keyword>
<protein>
    <submittedName>
        <fullName evidence="3">Uncharacterized protein</fullName>
    </submittedName>
</protein>
<keyword evidence="1" id="KW-0472">Membrane</keyword>
<sequence length="164" mass="16167">MHAKSILSVLLPVLAVAALPAKRDGVVDLTSQLNEAATNPGALATLESEIMAQGTAAATLLPELSAFEASAISSFKAAVGPSQTQLTAFFTTVSGTPLMEISSIGGPAVTLAPTGGVTTTFAGFTVTAVPPKKNGAAALSISRPLMGGMIGALGVVAGGAFMIL</sequence>
<name>A0A4Q9MKU9_9APHY</name>
<organism evidence="3">
    <name type="scientific">Dichomitus squalens</name>
    <dbReference type="NCBI Taxonomy" id="114155"/>
    <lineage>
        <taxon>Eukaryota</taxon>
        <taxon>Fungi</taxon>
        <taxon>Dikarya</taxon>
        <taxon>Basidiomycota</taxon>
        <taxon>Agaricomycotina</taxon>
        <taxon>Agaricomycetes</taxon>
        <taxon>Polyporales</taxon>
        <taxon>Polyporaceae</taxon>
        <taxon>Dichomitus</taxon>
    </lineage>
</organism>
<accession>A0A4Q9MKU9</accession>
<feature type="chain" id="PRO_5020719600" evidence="2">
    <location>
        <begin position="18"/>
        <end position="164"/>
    </location>
</feature>